<dbReference type="GO" id="GO:0003700">
    <property type="term" value="F:DNA-binding transcription factor activity"/>
    <property type="evidence" value="ECO:0007669"/>
    <property type="project" value="InterPro"/>
</dbReference>
<dbReference type="EMBL" id="FNPI01000014">
    <property type="protein sequence ID" value="SDZ48647.1"/>
    <property type="molecule type" value="Genomic_DNA"/>
</dbReference>
<dbReference type="PANTHER" id="PTHR43280:SF28">
    <property type="entry name" value="HTH-TYPE TRANSCRIPTIONAL ACTIVATOR RHAS"/>
    <property type="match status" value="1"/>
</dbReference>
<reference evidence="6" key="1">
    <citation type="submission" date="2016-10" db="EMBL/GenBank/DDBJ databases">
        <authorList>
            <person name="Varghese N."/>
            <person name="Submissions S."/>
        </authorList>
    </citation>
    <scope>NUCLEOTIDE SEQUENCE [LARGE SCALE GENOMIC DNA]</scope>
    <source>
        <strain evidence="6">SP</strain>
    </source>
</reference>
<keyword evidence="6" id="KW-1185">Reference proteome</keyword>
<keyword evidence="3" id="KW-0804">Transcription</keyword>
<evidence type="ECO:0000256" key="1">
    <source>
        <dbReference type="ARBA" id="ARBA00023015"/>
    </source>
</evidence>
<organism evidence="5 6">
    <name type="scientific">Evansella caseinilytica</name>
    <dbReference type="NCBI Taxonomy" id="1503961"/>
    <lineage>
        <taxon>Bacteria</taxon>
        <taxon>Bacillati</taxon>
        <taxon>Bacillota</taxon>
        <taxon>Bacilli</taxon>
        <taxon>Bacillales</taxon>
        <taxon>Bacillaceae</taxon>
        <taxon>Evansella</taxon>
    </lineage>
</organism>
<evidence type="ECO:0000313" key="6">
    <source>
        <dbReference type="Proteomes" id="UP000198935"/>
    </source>
</evidence>
<dbReference type="STRING" id="1503961.SAMN05421736_11468"/>
<gene>
    <name evidence="5" type="ORF">SAMN05421736_11468</name>
</gene>
<dbReference type="InterPro" id="IPR003313">
    <property type="entry name" value="AraC-bd"/>
</dbReference>
<dbReference type="Pfam" id="PF12833">
    <property type="entry name" value="HTH_18"/>
    <property type="match status" value="1"/>
</dbReference>
<dbReference type="Gene3D" id="2.60.120.10">
    <property type="entry name" value="Jelly Rolls"/>
    <property type="match status" value="1"/>
</dbReference>
<dbReference type="InterPro" id="IPR018060">
    <property type="entry name" value="HTH_AraC"/>
</dbReference>
<evidence type="ECO:0000256" key="2">
    <source>
        <dbReference type="ARBA" id="ARBA00023125"/>
    </source>
</evidence>
<dbReference type="Pfam" id="PF02311">
    <property type="entry name" value="AraC_binding"/>
    <property type="match status" value="1"/>
</dbReference>
<dbReference type="SUPFAM" id="SSF46689">
    <property type="entry name" value="Homeodomain-like"/>
    <property type="match status" value="1"/>
</dbReference>
<name>A0A1H3TFC5_9BACI</name>
<accession>A0A1H3TFC5</accession>
<evidence type="ECO:0000259" key="4">
    <source>
        <dbReference type="PROSITE" id="PS01124"/>
    </source>
</evidence>
<dbReference type="InterPro" id="IPR014710">
    <property type="entry name" value="RmlC-like_jellyroll"/>
</dbReference>
<keyword evidence="1" id="KW-0805">Transcription regulation</keyword>
<dbReference type="GO" id="GO:0043565">
    <property type="term" value="F:sequence-specific DNA binding"/>
    <property type="evidence" value="ECO:0007669"/>
    <property type="project" value="InterPro"/>
</dbReference>
<evidence type="ECO:0000313" key="5">
    <source>
        <dbReference type="EMBL" id="SDZ48647.1"/>
    </source>
</evidence>
<sequence>MPLDLLQELMEITDEEKLIMEQKKEVKKELYTSQAKFIIESEKFLSKEKMIMVRKHTRFVDFPKHRHDYIEINYVYNGFFHQKVGSEALTLKKGELLFLNQHIEHEIAACDQQDIIINFIIHPDFFKFIFSYLTSENMVSEFLINSLYNHTQNGQYLFFAVSEVMEIQELLEKMIIELLKPGMLSDSAVKLYMGLLMIELIKHSDKASSRIDITGRQQLVVESLNYIDEHYQQASLFELAEMLNEPHYSVSKKIKQATNHTFKELLQDKRLNKARELLETTDLPIAAVVELVGYENISYFYRIFKSKYGYTPKQLREHM</sequence>
<dbReference type="AlphaFoldDB" id="A0A1H3TFC5"/>
<keyword evidence="2 5" id="KW-0238">DNA-binding</keyword>
<protein>
    <submittedName>
        <fullName evidence="5">AraC-type DNA-binding protein</fullName>
    </submittedName>
</protein>
<dbReference type="PROSITE" id="PS01124">
    <property type="entry name" value="HTH_ARAC_FAMILY_2"/>
    <property type="match status" value="1"/>
</dbReference>
<dbReference type="OrthoDB" id="9816335at2"/>
<evidence type="ECO:0000256" key="3">
    <source>
        <dbReference type="ARBA" id="ARBA00023163"/>
    </source>
</evidence>
<dbReference type="SMART" id="SM00342">
    <property type="entry name" value="HTH_ARAC"/>
    <property type="match status" value="1"/>
</dbReference>
<proteinExistence type="predicted"/>
<dbReference type="Proteomes" id="UP000198935">
    <property type="component" value="Unassembled WGS sequence"/>
</dbReference>
<dbReference type="Gene3D" id="1.10.10.60">
    <property type="entry name" value="Homeodomain-like"/>
    <property type="match status" value="2"/>
</dbReference>
<feature type="domain" description="HTH araC/xylS-type" evidence="4">
    <location>
        <begin position="221"/>
        <end position="318"/>
    </location>
</feature>
<dbReference type="SUPFAM" id="SSF51215">
    <property type="entry name" value="Regulatory protein AraC"/>
    <property type="match status" value="1"/>
</dbReference>
<dbReference type="InterPro" id="IPR009057">
    <property type="entry name" value="Homeodomain-like_sf"/>
</dbReference>
<dbReference type="PANTHER" id="PTHR43280">
    <property type="entry name" value="ARAC-FAMILY TRANSCRIPTIONAL REGULATOR"/>
    <property type="match status" value="1"/>
</dbReference>
<dbReference type="InterPro" id="IPR037923">
    <property type="entry name" value="HTH-like"/>
</dbReference>